<reference evidence="2 3" key="1">
    <citation type="submission" date="2019-04" db="EMBL/GenBank/DDBJ databases">
        <title>Friends and foes A comparative genomics study of 23 Aspergillus species from section Flavi.</title>
        <authorList>
            <consortium name="DOE Joint Genome Institute"/>
            <person name="Kjaerbolling I."/>
            <person name="Vesth T."/>
            <person name="Frisvad J.C."/>
            <person name="Nybo J.L."/>
            <person name="Theobald S."/>
            <person name="Kildgaard S."/>
            <person name="Isbrandt T."/>
            <person name="Kuo A."/>
            <person name="Sato A."/>
            <person name="Lyhne E.K."/>
            <person name="Kogle M.E."/>
            <person name="Wiebenga A."/>
            <person name="Kun R.S."/>
            <person name="Lubbers R.J."/>
            <person name="Makela M.R."/>
            <person name="Barry K."/>
            <person name="Chovatia M."/>
            <person name="Clum A."/>
            <person name="Daum C."/>
            <person name="Haridas S."/>
            <person name="He G."/>
            <person name="LaButti K."/>
            <person name="Lipzen A."/>
            <person name="Mondo S."/>
            <person name="Riley R."/>
            <person name="Salamov A."/>
            <person name="Simmons B.A."/>
            <person name="Magnuson J.K."/>
            <person name="Henrissat B."/>
            <person name="Mortensen U.H."/>
            <person name="Larsen T.O."/>
            <person name="Devries R.P."/>
            <person name="Grigoriev I.V."/>
            <person name="Machida M."/>
            <person name="Baker S.E."/>
            <person name="Andersen M.R."/>
        </authorList>
    </citation>
    <scope>NUCLEOTIDE SEQUENCE [LARGE SCALE GENOMIC DNA]</scope>
    <source>
        <strain evidence="2 3">CBS 117626</strain>
    </source>
</reference>
<dbReference type="InterPro" id="IPR004000">
    <property type="entry name" value="Actin"/>
</dbReference>
<proteinExistence type="inferred from homology"/>
<evidence type="ECO:0000256" key="1">
    <source>
        <dbReference type="RuleBase" id="RU000487"/>
    </source>
</evidence>
<gene>
    <name evidence="2" type="ORF">BDV40DRAFT_305493</name>
</gene>
<protein>
    <submittedName>
        <fullName evidence="2">Actin family</fullName>
    </submittedName>
</protein>
<dbReference type="InterPro" id="IPR043129">
    <property type="entry name" value="ATPase_NBD"/>
</dbReference>
<dbReference type="OrthoDB" id="4452505at2759"/>
<evidence type="ECO:0000313" key="3">
    <source>
        <dbReference type="Proteomes" id="UP000326950"/>
    </source>
</evidence>
<dbReference type="FunFam" id="3.30.420.40:FF:000050">
    <property type="entry name" value="Actin, alpha skeletal muscle"/>
    <property type="match status" value="1"/>
</dbReference>
<keyword evidence="3" id="KW-1185">Reference proteome</keyword>
<evidence type="ECO:0000313" key="2">
    <source>
        <dbReference type="EMBL" id="KAE8157067.1"/>
    </source>
</evidence>
<organism evidence="2 3">
    <name type="scientific">Aspergillus tamarii</name>
    <dbReference type="NCBI Taxonomy" id="41984"/>
    <lineage>
        <taxon>Eukaryota</taxon>
        <taxon>Fungi</taxon>
        <taxon>Dikarya</taxon>
        <taxon>Ascomycota</taxon>
        <taxon>Pezizomycotina</taxon>
        <taxon>Eurotiomycetes</taxon>
        <taxon>Eurotiomycetidae</taxon>
        <taxon>Eurotiales</taxon>
        <taxon>Aspergillaceae</taxon>
        <taxon>Aspergillus</taxon>
        <taxon>Aspergillus subgen. Circumdati</taxon>
    </lineage>
</organism>
<dbReference type="Gene3D" id="3.90.640.10">
    <property type="entry name" value="Actin, Chain A, domain 4"/>
    <property type="match status" value="1"/>
</dbReference>
<dbReference type="Proteomes" id="UP000326950">
    <property type="component" value="Unassembled WGS sequence"/>
</dbReference>
<dbReference type="PANTHER" id="PTHR11937">
    <property type="entry name" value="ACTIN"/>
    <property type="match status" value="1"/>
</dbReference>
<name>A0A5N6UEL6_ASPTM</name>
<dbReference type="Pfam" id="PF00022">
    <property type="entry name" value="Actin"/>
    <property type="match status" value="2"/>
</dbReference>
<comment type="similarity">
    <text evidence="1">Belongs to the actin family.</text>
</comment>
<dbReference type="Gene3D" id="3.30.420.40">
    <property type="match status" value="3"/>
</dbReference>
<dbReference type="PRINTS" id="PR00190">
    <property type="entry name" value="ACTIN"/>
</dbReference>
<dbReference type="AlphaFoldDB" id="A0A5N6UEL6"/>
<dbReference type="SUPFAM" id="SSF53067">
    <property type="entry name" value="Actin-like ATPase domain"/>
    <property type="match status" value="2"/>
</dbReference>
<sequence length="334" mass="36761">MADDIQALVIDTGSDFCKSGFAGDDAPRSVISSVVDNSAVNRPYQRGVVTNWDGMEKICRKIFYDELKVAPEEHPVVMSEAVGNPRQNREMMTQMLFETFNSPAIYLASQPLMSLYASGRQTGVVIESGDGVTQVVPIIEGVTSPNTFSKVDLAGIDITDYLANTLSCEDRIAREIKEKCCHVALDFDSELDGSEDQSFQLPDGQQITLGSERFCAPEALFQPERTLAIDRPGLHQVVHDAIQRFDSHVQEELYRSIVPAGGSTLFPGFIDRLGKELSDLAPSAIPNIITPKDQYYSAWVGGSILASLSTFQDIWVSKRAYDEEGPSVVHKKCQ</sequence>
<dbReference type="SMART" id="SM00268">
    <property type="entry name" value="ACTIN"/>
    <property type="match status" value="1"/>
</dbReference>
<accession>A0A5N6UEL6</accession>
<dbReference type="EMBL" id="ML738736">
    <property type="protein sequence ID" value="KAE8157067.1"/>
    <property type="molecule type" value="Genomic_DNA"/>
</dbReference>